<feature type="transmembrane region" description="Helical" evidence="1">
    <location>
        <begin position="122"/>
        <end position="145"/>
    </location>
</feature>
<feature type="transmembrane region" description="Helical" evidence="1">
    <location>
        <begin position="247"/>
        <end position="268"/>
    </location>
</feature>
<feature type="transmembrane region" description="Helical" evidence="1">
    <location>
        <begin position="87"/>
        <end position="110"/>
    </location>
</feature>
<keyword evidence="1" id="KW-0812">Transmembrane</keyword>
<dbReference type="Pfam" id="PF04087">
    <property type="entry name" value="DUF389"/>
    <property type="match status" value="1"/>
</dbReference>
<proteinExistence type="predicted"/>
<dbReference type="PANTHER" id="PTHR20992:SF9">
    <property type="entry name" value="AT15442P-RELATED"/>
    <property type="match status" value="1"/>
</dbReference>
<evidence type="ECO:0000313" key="2">
    <source>
        <dbReference type="EMBL" id="QZD91065.1"/>
    </source>
</evidence>
<reference evidence="2 3" key="1">
    <citation type="submission" date="2021-08" db="EMBL/GenBank/DDBJ databases">
        <title>Comparative Genomics Analysis of the Genus Qipengyuania Reveals Extensive Genetic Diversity and Metabolic Versatility, Including the Description of Fifteen Novel Species.</title>
        <authorList>
            <person name="Liu Y."/>
        </authorList>
    </citation>
    <scope>NUCLEOTIDE SEQUENCE [LARGE SCALE GENOMIC DNA]</scope>
    <source>
        <strain evidence="2 3">1NDH13</strain>
    </source>
</reference>
<evidence type="ECO:0000313" key="3">
    <source>
        <dbReference type="Proteomes" id="UP000824281"/>
    </source>
</evidence>
<dbReference type="Proteomes" id="UP000824281">
    <property type="component" value="Chromosome"/>
</dbReference>
<dbReference type="NCBIfam" id="TIGR00341">
    <property type="entry name" value="TIGR00341 family protein"/>
    <property type="match status" value="1"/>
</dbReference>
<protein>
    <submittedName>
        <fullName evidence="2">TIGR00341 family protein</fullName>
    </submittedName>
</protein>
<keyword evidence="1" id="KW-0472">Membrane</keyword>
<feature type="transmembrane region" description="Helical" evidence="1">
    <location>
        <begin position="209"/>
        <end position="235"/>
    </location>
</feature>
<organism evidence="2 3">
    <name type="scientific">Qipengyuania aurantiaca</name>
    <dbReference type="NCBI Taxonomy" id="2867233"/>
    <lineage>
        <taxon>Bacteria</taxon>
        <taxon>Pseudomonadati</taxon>
        <taxon>Pseudomonadota</taxon>
        <taxon>Alphaproteobacteria</taxon>
        <taxon>Sphingomonadales</taxon>
        <taxon>Erythrobacteraceae</taxon>
        <taxon>Qipengyuania</taxon>
    </lineage>
</organism>
<dbReference type="PANTHER" id="PTHR20992">
    <property type="entry name" value="AT15442P-RELATED"/>
    <property type="match status" value="1"/>
</dbReference>
<feature type="transmembrane region" description="Helical" evidence="1">
    <location>
        <begin position="182"/>
        <end position="203"/>
    </location>
</feature>
<sequence>MTATTTADLPADEEAERAARWVFSPVGRAIAPFRRYWRDHVRAGVDHKEVVAKIATECPTTPRYMLMTMMSAGIAILGLLLSSPAVVIGAMLLSPLMSPILGVGFALATGKQKWLKISAKSLALGSVAAVLFSALIVLVSPLQTVTEEIAARTRPNLFDLMVALFSSIAGSYAMIRGREGSIVGVAIATALMPPLAVVGFGLATLNWTVFFGAFGLFFTNFLTIALTATIMARLYGFRTTLSSRQGWFQNVGIFFIFTALAIPLGLSLRQIAWETNSQRIVKNAIQSEFGERARISEQAIDWDSEPLAITATVFTPDFDTSANADITADLKERLGRDVTVRVEQFRVGANPGAAEQAELARARAAEQAAATERQIAAMVSRMVMAAGVERGEVLLDRDTRRVSATARPLPGLSLEGYRELERRVGGDTPGWTVNLRPPAQPLPAISLGEDGPDEAGAAAEVTTTWAARRIGLPLVLRGPEEQTAALATRLRAAGIEIAQVESVDQDRIAIGWASLPQ</sequence>
<feature type="transmembrane region" description="Helical" evidence="1">
    <location>
        <begin position="157"/>
        <end position="175"/>
    </location>
</feature>
<keyword evidence="3" id="KW-1185">Reference proteome</keyword>
<name>A0ABX8ZPX0_9SPHN</name>
<dbReference type="InterPro" id="IPR005240">
    <property type="entry name" value="DUF389"/>
</dbReference>
<accession>A0ABX8ZPX0</accession>
<gene>
    <name evidence="2" type="ORF">K3148_06710</name>
</gene>
<dbReference type="RefSeq" id="WP_221426523.1">
    <property type="nucleotide sequence ID" value="NZ_CP081295.1"/>
</dbReference>
<evidence type="ECO:0000256" key="1">
    <source>
        <dbReference type="SAM" id="Phobius"/>
    </source>
</evidence>
<dbReference type="EMBL" id="CP081295">
    <property type="protein sequence ID" value="QZD91065.1"/>
    <property type="molecule type" value="Genomic_DNA"/>
</dbReference>
<keyword evidence="1" id="KW-1133">Transmembrane helix</keyword>
<feature type="transmembrane region" description="Helical" evidence="1">
    <location>
        <begin position="64"/>
        <end position="81"/>
    </location>
</feature>